<dbReference type="Proteomes" id="UP001139516">
    <property type="component" value="Unassembled WGS sequence"/>
</dbReference>
<proteinExistence type="inferred from homology"/>
<evidence type="ECO:0000259" key="2">
    <source>
        <dbReference type="Pfam" id="PF01979"/>
    </source>
</evidence>
<organism evidence="3 4">
    <name type="scientific">Roseomonas acroporae</name>
    <dbReference type="NCBI Taxonomy" id="2937791"/>
    <lineage>
        <taxon>Bacteria</taxon>
        <taxon>Pseudomonadati</taxon>
        <taxon>Pseudomonadota</taxon>
        <taxon>Alphaproteobacteria</taxon>
        <taxon>Acetobacterales</taxon>
        <taxon>Roseomonadaceae</taxon>
        <taxon>Roseomonas</taxon>
    </lineage>
</organism>
<reference evidence="3" key="1">
    <citation type="submission" date="2022-04" db="EMBL/GenBank/DDBJ databases">
        <title>Roseomonas acroporae sp. nov., isolated from coral Acropora digitifera.</title>
        <authorList>
            <person name="Sun H."/>
        </authorList>
    </citation>
    <scope>NUCLEOTIDE SEQUENCE</scope>
    <source>
        <strain evidence="3">NAR14</strain>
    </source>
</reference>
<dbReference type="PANTHER" id="PTHR43794:SF5">
    <property type="entry name" value="CHLOROHYDROLASE FAMILY PROTEIN"/>
    <property type="match status" value="1"/>
</dbReference>
<dbReference type="GO" id="GO:0016810">
    <property type="term" value="F:hydrolase activity, acting on carbon-nitrogen (but not peptide) bonds"/>
    <property type="evidence" value="ECO:0007669"/>
    <property type="project" value="InterPro"/>
</dbReference>
<dbReference type="InterPro" id="IPR050287">
    <property type="entry name" value="MTA/SAH_deaminase"/>
</dbReference>
<evidence type="ECO:0000256" key="1">
    <source>
        <dbReference type="ARBA" id="ARBA00006745"/>
    </source>
</evidence>
<dbReference type="InterPro" id="IPR032466">
    <property type="entry name" value="Metal_Hydrolase"/>
</dbReference>
<accession>A0A9X1Y4E2</accession>
<evidence type="ECO:0000313" key="3">
    <source>
        <dbReference type="EMBL" id="MCK8782830.1"/>
    </source>
</evidence>
<dbReference type="EMBL" id="JALPRX010000001">
    <property type="protein sequence ID" value="MCK8782830.1"/>
    <property type="molecule type" value="Genomic_DNA"/>
</dbReference>
<name>A0A9X1Y4E2_9PROT</name>
<dbReference type="SUPFAM" id="SSF51338">
    <property type="entry name" value="Composite domain of metallo-dependent hydrolases"/>
    <property type="match status" value="2"/>
</dbReference>
<dbReference type="SUPFAM" id="SSF51556">
    <property type="entry name" value="Metallo-dependent hydrolases"/>
    <property type="match status" value="1"/>
</dbReference>
<dbReference type="AlphaFoldDB" id="A0A9X1Y4E2"/>
<keyword evidence="4" id="KW-1185">Reference proteome</keyword>
<comment type="caution">
    <text evidence="3">The sequence shown here is derived from an EMBL/GenBank/DDBJ whole genome shotgun (WGS) entry which is preliminary data.</text>
</comment>
<gene>
    <name evidence="3" type="ORF">M0638_00360</name>
</gene>
<comment type="similarity">
    <text evidence="1">Belongs to the metallo-dependent hydrolases superfamily. ATZ/TRZ family.</text>
</comment>
<dbReference type="PANTHER" id="PTHR43794">
    <property type="entry name" value="AMINOHYDROLASE SSNA-RELATED"/>
    <property type="match status" value="1"/>
</dbReference>
<sequence>MAENEPGFVLIRGALLADATRRRAAPAEVLVEDGVIRAVGERVAAPESARVVEASGLLMHPGLVNAHTHGHGGLARGQGDRWTLELLLAAGPWINGGRGVPEKKLTTLICAAEMVAKGCTAAYDLFYEFPLPSRDGMDAVAEAYAEVGMRAVVAPMVADRTMYEAIPGLLEALPLPLREAVERQRLAPGDATLAAIADILRHWRWAGRDIRAAVAPTIPLHCADDFLCGCARLAREHGVTLQSHVGESKVQAVSGMRRYGRTLVQHLDRLGLVGPDFSVAHGIWLDDDDIRLLADRGASVAHNAGSNMRLGNGMFRLRRMLDLGVNVGLGTDGASCSDNQNMYESMRYASMLSKVQGPDPRQWASVEEVLDAATRGSARTLGFDDIGAIAPGMKADIVFLDLASTCWIPHNWTANQLVHAEDGTGVRHVMIGGRFVFRDGKHTTIDLAALAREAEAARERLEAVTAEQRWLFEALEPVVASFCPGLASSPYHLRRYLCDDPAAG</sequence>
<feature type="domain" description="Amidohydrolase-related" evidence="2">
    <location>
        <begin position="59"/>
        <end position="436"/>
    </location>
</feature>
<dbReference type="Gene3D" id="2.30.40.10">
    <property type="entry name" value="Urease, subunit C, domain 1"/>
    <property type="match status" value="1"/>
</dbReference>
<dbReference type="InterPro" id="IPR011059">
    <property type="entry name" value="Metal-dep_hydrolase_composite"/>
</dbReference>
<dbReference type="Pfam" id="PF01979">
    <property type="entry name" value="Amidohydro_1"/>
    <property type="match status" value="1"/>
</dbReference>
<protein>
    <submittedName>
        <fullName evidence="3">Amidohydrolase family protein</fullName>
    </submittedName>
</protein>
<evidence type="ECO:0000313" key="4">
    <source>
        <dbReference type="Proteomes" id="UP001139516"/>
    </source>
</evidence>
<dbReference type="RefSeq" id="WP_248664949.1">
    <property type="nucleotide sequence ID" value="NZ_JALPRX010000001.1"/>
</dbReference>
<dbReference type="Gene3D" id="3.20.20.140">
    <property type="entry name" value="Metal-dependent hydrolases"/>
    <property type="match status" value="1"/>
</dbReference>
<dbReference type="InterPro" id="IPR006680">
    <property type="entry name" value="Amidohydro-rel"/>
</dbReference>